<feature type="signal peptide" evidence="3">
    <location>
        <begin position="1"/>
        <end position="22"/>
    </location>
</feature>
<dbReference type="Pfam" id="PF18086">
    <property type="entry name" value="PPIP5K2_N"/>
    <property type="match status" value="1"/>
</dbReference>
<dbReference type="InterPro" id="IPR040557">
    <property type="entry name" value="VIP1_N"/>
</dbReference>
<dbReference type="Proteomes" id="UP000824120">
    <property type="component" value="Chromosome 10"/>
</dbReference>
<organism evidence="5 6">
    <name type="scientific">Solanum commersonii</name>
    <name type="common">Commerson's wild potato</name>
    <name type="synonym">Commerson's nightshade</name>
    <dbReference type="NCBI Taxonomy" id="4109"/>
    <lineage>
        <taxon>Eukaryota</taxon>
        <taxon>Viridiplantae</taxon>
        <taxon>Streptophyta</taxon>
        <taxon>Embryophyta</taxon>
        <taxon>Tracheophyta</taxon>
        <taxon>Spermatophyta</taxon>
        <taxon>Magnoliopsida</taxon>
        <taxon>eudicotyledons</taxon>
        <taxon>Gunneridae</taxon>
        <taxon>Pentapetalae</taxon>
        <taxon>asterids</taxon>
        <taxon>lamiids</taxon>
        <taxon>Solanales</taxon>
        <taxon>Solanaceae</taxon>
        <taxon>Solanoideae</taxon>
        <taxon>Solaneae</taxon>
        <taxon>Solanum</taxon>
    </lineage>
</organism>
<dbReference type="PANTHER" id="PTHR12750:SF9">
    <property type="entry name" value="INOSITOL HEXAKISPHOSPHATE AND DIPHOSPHOINOSITOL-PENTAKISPHOSPHATE KINASE"/>
    <property type="match status" value="1"/>
</dbReference>
<dbReference type="GO" id="GO:0006020">
    <property type="term" value="P:inositol metabolic process"/>
    <property type="evidence" value="ECO:0007669"/>
    <property type="project" value="TreeGrafter"/>
</dbReference>
<proteinExistence type="predicted"/>
<comment type="catalytic activity">
    <reaction evidence="2">
        <text>1D-myo-inositol hexakisphosphate + ATP = 1-diphospho-1D-myo-inositol 2,3,4,5,6-pentakisphosphate + ADP</text>
        <dbReference type="Rhea" id="RHEA:37459"/>
        <dbReference type="ChEBI" id="CHEBI:30616"/>
        <dbReference type="ChEBI" id="CHEBI:58130"/>
        <dbReference type="ChEBI" id="CHEBI:74946"/>
        <dbReference type="ChEBI" id="CHEBI:456216"/>
        <dbReference type="EC" id="2.7.4.24"/>
    </reaction>
    <physiologicalReaction direction="left-to-right" evidence="2">
        <dbReference type="Rhea" id="RHEA:37460"/>
    </physiologicalReaction>
</comment>
<dbReference type="PANTHER" id="PTHR12750">
    <property type="entry name" value="DIPHOSPHOINOSITOL PENTAKISPHOSPHATE KINASE"/>
    <property type="match status" value="1"/>
</dbReference>
<evidence type="ECO:0000313" key="6">
    <source>
        <dbReference type="Proteomes" id="UP000824120"/>
    </source>
</evidence>
<feature type="chain" id="PRO_5039927193" description="VIP1 N-terminal domain-containing protein" evidence="3">
    <location>
        <begin position="23"/>
        <end position="86"/>
    </location>
</feature>
<dbReference type="Gene3D" id="3.40.50.11950">
    <property type="match status" value="1"/>
</dbReference>
<evidence type="ECO:0000259" key="4">
    <source>
        <dbReference type="Pfam" id="PF18086"/>
    </source>
</evidence>
<comment type="caution">
    <text evidence="5">The sequence shown here is derived from an EMBL/GenBank/DDBJ whole genome shotgun (WGS) entry which is preliminary data.</text>
</comment>
<gene>
    <name evidence="5" type="ORF">H5410_051136</name>
</gene>
<evidence type="ECO:0000256" key="2">
    <source>
        <dbReference type="ARBA" id="ARBA00034629"/>
    </source>
</evidence>
<name>A0A9J5WZ37_SOLCO</name>
<dbReference type="GO" id="GO:0033857">
    <property type="term" value="F:5-diphosphoinositol pentakisphosphate 1-kinase activity"/>
    <property type="evidence" value="ECO:0007669"/>
    <property type="project" value="TreeGrafter"/>
</dbReference>
<protein>
    <recommendedName>
        <fullName evidence="4">VIP1 N-terminal domain-containing protein</fullName>
    </recommendedName>
</protein>
<feature type="domain" description="VIP1 N-terminal" evidence="4">
    <location>
        <begin position="42"/>
        <end position="86"/>
    </location>
</feature>
<dbReference type="GO" id="GO:0032958">
    <property type="term" value="P:inositol phosphate biosynthetic process"/>
    <property type="evidence" value="ECO:0007669"/>
    <property type="project" value="TreeGrafter"/>
</dbReference>
<evidence type="ECO:0000256" key="1">
    <source>
        <dbReference type="ARBA" id="ARBA00033696"/>
    </source>
</evidence>
<dbReference type="AlphaFoldDB" id="A0A9J5WZ37"/>
<reference evidence="5 6" key="1">
    <citation type="submission" date="2020-09" db="EMBL/GenBank/DDBJ databases">
        <title>De no assembly of potato wild relative species, Solanum commersonii.</title>
        <authorList>
            <person name="Cho K."/>
        </authorList>
    </citation>
    <scope>NUCLEOTIDE SEQUENCE [LARGE SCALE GENOMIC DNA]</scope>
    <source>
        <strain evidence="5">LZ3.2</strain>
        <tissue evidence="5">Leaf</tissue>
    </source>
</reference>
<dbReference type="EMBL" id="JACXVP010000010">
    <property type="protein sequence ID" value="KAG5580509.1"/>
    <property type="molecule type" value="Genomic_DNA"/>
</dbReference>
<comment type="catalytic activity">
    <reaction evidence="1">
        <text>5-diphospho-1D-myo-inositol 1,2,3,4,6-pentakisphosphate + ATP + H(+) = 1,5-bis(diphospho)-1D-myo-inositol 2,3,4,6-tetrakisphosphate + ADP</text>
        <dbReference type="Rhea" id="RHEA:10276"/>
        <dbReference type="ChEBI" id="CHEBI:15378"/>
        <dbReference type="ChEBI" id="CHEBI:30616"/>
        <dbReference type="ChEBI" id="CHEBI:58628"/>
        <dbReference type="ChEBI" id="CHEBI:77983"/>
        <dbReference type="ChEBI" id="CHEBI:456216"/>
        <dbReference type="EC" id="2.7.4.24"/>
    </reaction>
    <physiologicalReaction direction="left-to-right" evidence="1">
        <dbReference type="Rhea" id="RHEA:10277"/>
    </physiologicalReaction>
</comment>
<accession>A0A9J5WZ37</accession>
<keyword evidence="3" id="KW-0732">Signal</keyword>
<keyword evidence="6" id="KW-1185">Reference proteome</keyword>
<sequence length="86" mass="9583">MSHPNIFLNTYIAFLIVSLSNCASTHFASPFIKVTISNIGARVVYFGDKAILEDLIECWPLCDCLIAFYSSGYPLKKAEAYASLRK</sequence>
<dbReference type="OrthoDB" id="18042at2759"/>
<evidence type="ECO:0000313" key="5">
    <source>
        <dbReference type="EMBL" id="KAG5580509.1"/>
    </source>
</evidence>
<dbReference type="GO" id="GO:0000828">
    <property type="term" value="F:inositol hexakisphosphate kinase activity"/>
    <property type="evidence" value="ECO:0007669"/>
    <property type="project" value="TreeGrafter"/>
</dbReference>
<dbReference type="InterPro" id="IPR037446">
    <property type="entry name" value="His_Pase_VIP1"/>
</dbReference>
<evidence type="ECO:0000256" key="3">
    <source>
        <dbReference type="SAM" id="SignalP"/>
    </source>
</evidence>